<protein>
    <recommendedName>
        <fullName evidence="3">Carrier domain-containing protein</fullName>
    </recommendedName>
</protein>
<organism evidence="1 2">
    <name type="scientific">Neoarthrinium moseri</name>
    <dbReference type="NCBI Taxonomy" id="1658444"/>
    <lineage>
        <taxon>Eukaryota</taxon>
        <taxon>Fungi</taxon>
        <taxon>Dikarya</taxon>
        <taxon>Ascomycota</taxon>
        <taxon>Pezizomycotina</taxon>
        <taxon>Sordariomycetes</taxon>
        <taxon>Xylariomycetidae</taxon>
        <taxon>Amphisphaeriales</taxon>
        <taxon>Apiosporaceae</taxon>
        <taxon>Neoarthrinium</taxon>
    </lineage>
</organism>
<sequence>MILGVGVGAENAKLEESLKRKGMYGIDDEALLNAFKVVILEQCETGGKNRDHLVVSLDPSLLRKAKKEADGDVDAFWKPDRRFSTLVQAMKADQDAGLRDDPASSLSKVKTATSVPEAAQIVVEHFKNKLSRVLIVPAEDFSEDNRSVTSYGNDSMIGAELRTWIFMELVLDPPFQQLLAPSLTIGKFSKLVCANRGIQQ</sequence>
<dbReference type="EMBL" id="JAFIMR010000055">
    <property type="protein sequence ID" value="KAI1853875.1"/>
    <property type="molecule type" value="Genomic_DNA"/>
</dbReference>
<evidence type="ECO:0008006" key="3">
    <source>
        <dbReference type="Google" id="ProtNLM"/>
    </source>
</evidence>
<dbReference type="AlphaFoldDB" id="A0A9Q0AIH1"/>
<reference evidence="1" key="1">
    <citation type="submission" date="2021-03" db="EMBL/GenBank/DDBJ databases">
        <title>Revisited historic fungal species revealed as producer of novel bioactive compounds through whole genome sequencing and comparative genomics.</title>
        <authorList>
            <person name="Vignolle G.A."/>
            <person name="Hochenegger N."/>
            <person name="Mach R.L."/>
            <person name="Mach-Aigner A.R."/>
            <person name="Javad Rahimi M."/>
            <person name="Salim K.A."/>
            <person name="Chan C.M."/>
            <person name="Lim L.B.L."/>
            <person name="Cai F."/>
            <person name="Druzhinina I.S."/>
            <person name="U'Ren J.M."/>
            <person name="Derntl C."/>
        </authorList>
    </citation>
    <scope>NUCLEOTIDE SEQUENCE</scope>
    <source>
        <strain evidence="1">TUCIM 5799</strain>
    </source>
</reference>
<dbReference type="Proteomes" id="UP000829685">
    <property type="component" value="Unassembled WGS sequence"/>
</dbReference>
<evidence type="ECO:0000313" key="2">
    <source>
        <dbReference type="Proteomes" id="UP000829685"/>
    </source>
</evidence>
<accession>A0A9Q0AIH1</accession>
<proteinExistence type="predicted"/>
<keyword evidence="2" id="KW-1185">Reference proteome</keyword>
<comment type="caution">
    <text evidence="1">The sequence shown here is derived from an EMBL/GenBank/DDBJ whole genome shotgun (WGS) entry which is preliminary data.</text>
</comment>
<evidence type="ECO:0000313" key="1">
    <source>
        <dbReference type="EMBL" id="KAI1853875.1"/>
    </source>
</evidence>
<gene>
    <name evidence="1" type="ORF">JX265_012560</name>
</gene>
<name>A0A9Q0AIH1_9PEZI</name>